<reference evidence="2" key="1">
    <citation type="submission" date="2023-06" db="EMBL/GenBank/DDBJ databases">
        <title>Genome-scale phylogeny and comparative genomics of the fungal order Sordariales.</title>
        <authorList>
            <consortium name="Lawrence Berkeley National Laboratory"/>
            <person name="Hensen N."/>
            <person name="Bonometti L."/>
            <person name="Westerberg I."/>
            <person name="Brannstrom I.O."/>
            <person name="Guillou S."/>
            <person name="Cros-Aarteil S."/>
            <person name="Calhoun S."/>
            <person name="Haridas S."/>
            <person name="Kuo A."/>
            <person name="Mondo S."/>
            <person name="Pangilinan J."/>
            <person name="Riley R."/>
            <person name="Labutti K."/>
            <person name="Andreopoulos B."/>
            <person name="Lipzen A."/>
            <person name="Chen C."/>
            <person name="Yanf M."/>
            <person name="Daum C."/>
            <person name="Ng V."/>
            <person name="Clum A."/>
            <person name="Steindorff A."/>
            <person name="Ohm R."/>
            <person name="Martin F."/>
            <person name="Silar P."/>
            <person name="Natvig D."/>
            <person name="Lalanne C."/>
            <person name="Gautier V."/>
            <person name="Ament-Velasquez S.L."/>
            <person name="Kruys A."/>
            <person name="Hutchinson M.I."/>
            <person name="Powell A.J."/>
            <person name="Barry K."/>
            <person name="Miller A.N."/>
            <person name="Grigoriev I.V."/>
            <person name="Debuchy R."/>
            <person name="Gladieux P."/>
            <person name="Thoren M.H."/>
            <person name="Johannesson H."/>
        </authorList>
    </citation>
    <scope>NUCLEOTIDE SEQUENCE</scope>
    <source>
        <strain evidence="2">8032-3</strain>
    </source>
</reference>
<proteinExistence type="predicted"/>
<sequence>MMLTLLSSRKRTKGDWRRLGERLAGLKITNIYNYRRRKSDRDLRVKKVRKLAAPTAFFSKLLPVGVMIAHVVRAFFT</sequence>
<dbReference type="EMBL" id="MU839056">
    <property type="protein sequence ID" value="KAK1761690.1"/>
    <property type="molecule type" value="Genomic_DNA"/>
</dbReference>
<organism evidence="2 3">
    <name type="scientific">Phialemonium atrogriseum</name>
    <dbReference type="NCBI Taxonomy" id="1093897"/>
    <lineage>
        <taxon>Eukaryota</taxon>
        <taxon>Fungi</taxon>
        <taxon>Dikarya</taxon>
        <taxon>Ascomycota</taxon>
        <taxon>Pezizomycotina</taxon>
        <taxon>Sordariomycetes</taxon>
        <taxon>Sordariomycetidae</taxon>
        <taxon>Cephalothecales</taxon>
        <taxon>Cephalothecaceae</taxon>
        <taxon>Phialemonium</taxon>
    </lineage>
</organism>
<keyword evidence="1" id="KW-0472">Membrane</keyword>
<dbReference type="RefSeq" id="XP_060277903.1">
    <property type="nucleotide sequence ID" value="XM_060430394.1"/>
</dbReference>
<dbReference type="Proteomes" id="UP001244011">
    <property type="component" value="Unassembled WGS sequence"/>
</dbReference>
<comment type="caution">
    <text evidence="2">The sequence shown here is derived from an EMBL/GenBank/DDBJ whole genome shotgun (WGS) entry which is preliminary data.</text>
</comment>
<evidence type="ECO:0000313" key="2">
    <source>
        <dbReference type="EMBL" id="KAK1761690.1"/>
    </source>
</evidence>
<feature type="transmembrane region" description="Helical" evidence="1">
    <location>
        <begin position="51"/>
        <end position="76"/>
    </location>
</feature>
<protein>
    <submittedName>
        <fullName evidence="2">Uncharacterized protein</fullName>
    </submittedName>
</protein>
<dbReference type="AlphaFoldDB" id="A0AAJ0BNR2"/>
<keyword evidence="1" id="KW-0812">Transmembrane</keyword>
<keyword evidence="3" id="KW-1185">Reference proteome</keyword>
<accession>A0AAJ0BNR2</accession>
<dbReference type="GeneID" id="85313581"/>
<gene>
    <name evidence="2" type="ORF">QBC33DRAFT_564526</name>
</gene>
<name>A0AAJ0BNR2_9PEZI</name>
<evidence type="ECO:0000313" key="3">
    <source>
        <dbReference type="Proteomes" id="UP001244011"/>
    </source>
</evidence>
<keyword evidence="1" id="KW-1133">Transmembrane helix</keyword>
<evidence type="ECO:0000256" key="1">
    <source>
        <dbReference type="SAM" id="Phobius"/>
    </source>
</evidence>